<reference evidence="3" key="1">
    <citation type="journal article" date="2017" name="Genome Biol.">
        <title>Comparative genomics reveals high biological diversity and specific adaptations in the industrially and medically important fungal genus Aspergillus.</title>
        <authorList>
            <person name="de Vries R.P."/>
            <person name="Riley R."/>
            <person name="Wiebenga A."/>
            <person name="Aguilar-Osorio G."/>
            <person name="Amillis S."/>
            <person name="Uchima C.A."/>
            <person name="Anderluh G."/>
            <person name="Asadollahi M."/>
            <person name="Askin M."/>
            <person name="Barry K."/>
            <person name="Battaglia E."/>
            <person name="Bayram O."/>
            <person name="Benocci T."/>
            <person name="Braus-Stromeyer S.A."/>
            <person name="Caldana C."/>
            <person name="Canovas D."/>
            <person name="Cerqueira G.C."/>
            <person name="Chen F."/>
            <person name="Chen W."/>
            <person name="Choi C."/>
            <person name="Clum A."/>
            <person name="Dos Santos R.A."/>
            <person name="Damasio A.R."/>
            <person name="Diallinas G."/>
            <person name="Emri T."/>
            <person name="Fekete E."/>
            <person name="Flipphi M."/>
            <person name="Freyberg S."/>
            <person name="Gallo A."/>
            <person name="Gournas C."/>
            <person name="Habgood R."/>
            <person name="Hainaut M."/>
            <person name="Harispe M.L."/>
            <person name="Henrissat B."/>
            <person name="Hilden K.S."/>
            <person name="Hope R."/>
            <person name="Hossain A."/>
            <person name="Karabika E."/>
            <person name="Karaffa L."/>
            <person name="Karanyi Z."/>
            <person name="Krasevec N."/>
            <person name="Kuo A."/>
            <person name="Kusch H."/>
            <person name="LaButti K."/>
            <person name="Lagendijk E.L."/>
            <person name="Lapidus A."/>
            <person name="Levasseur A."/>
            <person name="Lindquist E."/>
            <person name="Lipzen A."/>
            <person name="Logrieco A.F."/>
            <person name="MacCabe A."/>
            <person name="Maekelae M.R."/>
            <person name="Malavazi I."/>
            <person name="Melin P."/>
            <person name="Meyer V."/>
            <person name="Mielnichuk N."/>
            <person name="Miskei M."/>
            <person name="Molnar A.P."/>
            <person name="Mule G."/>
            <person name="Ngan C.Y."/>
            <person name="Orejas M."/>
            <person name="Orosz E."/>
            <person name="Ouedraogo J.P."/>
            <person name="Overkamp K.M."/>
            <person name="Park H.-S."/>
            <person name="Perrone G."/>
            <person name="Piumi F."/>
            <person name="Punt P.J."/>
            <person name="Ram A.F."/>
            <person name="Ramon A."/>
            <person name="Rauscher S."/>
            <person name="Record E."/>
            <person name="Riano-Pachon D.M."/>
            <person name="Robert V."/>
            <person name="Roehrig J."/>
            <person name="Ruller R."/>
            <person name="Salamov A."/>
            <person name="Salih N.S."/>
            <person name="Samson R.A."/>
            <person name="Sandor E."/>
            <person name="Sanguinetti M."/>
            <person name="Schuetze T."/>
            <person name="Sepcic K."/>
            <person name="Shelest E."/>
            <person name="Sherlock G."/>
            <person name="Sophianopoulou V."/>
            <person name="Squina F.M."/>
            <person name="Sun H."/>
            <person name="Susca A."/>
            <person name="Todd R.B."/>
            <person name="Tsang A."/>
            <person name="Unkles S.E."/>
            <person name="van de Wiele N."/>
            <person name="van Rossen-Uffink D."/>
            <person name="Oliveira J.V."/>
            <person name="Vesth T.C."/>
            <person name="Visser J."/>
            <person name="Yu J.-H."/>
            <person name="Zhou M."/>
            <person name="Andersen M.R."/>
            <person name="Archer D.B."/>
            <person name="Baker S.E."/>
            <person name="Benoit I."/>
            <person name="Brakhage A.A."/>
            <person name="Braus G.H."/>
            <person name="Fischer R."/>
            <person name="Frisvad J.C."/>
            <person name="Goldman G.H."/>
            <person name="Houbraken J."/>
            <person name="Oakley B."/>
            <person name="Pocsi I."/>
            <person name="Scazzocchio C."/>
            <person name="Seiboth B."/>
            <person name="vanKuyk P.A."/>
            <person name="Wortman J."/>
            <person name="Dyer P.S."/>
            <person name="Grigoriev I.V."/>
        </authorList>
    </citation>
    <scope>NUCLEOTIDE SEQUENCE [LARGE SCALE GENOMIC DNA]</scope>
    <source>
        <strain evidence="3">CBS 506.65</strain>
    </source>
</reference>
<evidence type="ECO:0000313" key="3">
    <source>
        <dbReference type="Proteomes" id="UP000184188"/>
    </source>
</evidence>
<organism evidence="2 3">
    <name type="scientific">Penicilliopsis zonata CBS 506.65</name>
    <dbReference type="NCBI Taxonomy" id="1073090"/>
    <lineage>
        <taxon>Eukaryota</taxon>
        <taxon>Fungi</taxon>
        <taxon>Dikarya</taxon>
        <taxon>Ascomycota</taxon>
        <taxon>Pezizomycotina</taxon>
        <taxon>Eurotiomycetes</taxon>
        <taxon>Eurotiomycetidae</taxon>
        <taxon>Eurotiales</taxon>
        <taxon>Aspergillaceae</taxon>
        <taxon>Penicilliopsis</taxon>
    </lineage>
</organism>
<dbReference type="EMBL" id="KV878342">
    <property type="protein sequence ID" value="OJJ46583.1"/>
    <property type="molecule type" value="Genomic_DNA"/>
</dbReference>
<evidence type="ECO:0008006" key="4">
    <source>
        <dbReference type="Google" id="ProtNLM"/>
    </source>
</evidence>
<keyword evidence="3" id="KW-1185">Reference proteome</keyword>
<keyword evidence="1" id="KW-0732">Signal</keyword>
<feature type="signal peptide" evidence="1">
    <location>
        <begin position="1"/>
        <end position="17"/>
    </location>
</feature>
<evidence type="ECO:0000256" key="1">
    <source>
        <dbReference type="SAM" id="SignalP"/>
    </source>
</evidence>
<dbReference type="VEuPathDB" id="FungiDB:ASPZODRAFT_132653"/>
<feature type="non-terminal residue" evidence="2">
    <location>
        <position position="1"/>
    </location>
</feature>
<dbReference type="OrthoDB" id="4186099at2759"/>
<gene>
    <name evidence="2" type="ORF">ASPZODRAFT_132653</name>
</gene>
<dbReference type="GeneID" id="34609546"/>
<dbReference type="AlphaFoldDB" id="A0A1L9SHJ1"/>
<feature type="chain" id="PRO_5012769965" description="LysM domain-containing protein" evidence="1">
    <location>
        <begin position="18"/>
        <end position="102"/>
    </location>
</feature>
<accession>A0A1L9SHJ1</accession>
<sequence>MQPSACLLVSLASTIFAQSCHVGQKYCGDWLMEVHNYSEATLWDAVELNPSVPAPLRDRIQDGLFQCDTTRGEVKYVEYCWNHCQEIGRDGWSDSCRPPDKK</sequence>
<evidence type="ECO:0000313" key="2">
    <source>
        <dbReference type="EMBL" id="OJJ46583.1"/>
    </source>
</evidence>
<name>A0A1L9SHJ1_9EURO</name>
<protein>
    <recommendedName>
        <fullName evidence="4">LysM domain-containing protein</fullName>
    </recommendedName>
</protein>
<proteinExistence type="predicted"/>
<dbReference type="Proteomes" id="UP000184188">
    <property type="component" value="Unassembled WGS sequence"/>
</dbReference>
<dbReference type="RefSeq" id="XP_022581093.1">
    <property type="nucleotide sequence ID" value="XM_022723081.1"/>
</dbReference>